<dbReference type="Proteomes" id="UP001428341">
    <property type="component" value="Unassembled WGS sequence"/>
</dbReference>
<gene>
    <name evidence="1" type="ORF">WN944_021221</name>
</gene>
<comment type="caution">
    <text evidence="1">The sequence shown here is derived from an EMBL/GenBank/DDBJ whole genome shotgun (WGS) entry which is preliminary data.</text>
</comment>
<keyword evidence="2" id="KW-1185">Reference proteome</keyword>
<evidence type="ECO:0000313" key="2">
    <source>
        <dbReference type="Proteomes" id="UP001428341"/>
    </source>
</evidence>
<dbReference type="EMBL" id="JBCGBO010000001">
    <property type="protein sequence ID" value="KAK9228272.1"/>
    <property type="molecule type" value="Genomic_DNA"/>
</dbReference>
<reference evidence="1 2" key="1">
    <citation type="submission" date="2024-05" db="EMBL/GenBank/DDBJ databases">
        <title>Haplotype-resolved chromosome-level genome assembly of Huyou (Citrus changshanensis).</title>
        <authorList>
            <person name="Miao C."/>
            <person name="Chen W."/>
            <person name="Wu Y."/>
            <person name="Wang L."/>
            <person name="Zhao S."/>
            <person name="Grierson D."/>
            <person name="Xu C."/>
            <person name="Chen K."/>
        </authorList>
    </citation>
    <scope>NUCLEOTIDE SEQUENCE [LARGE SCALE GENOMIC DNA]</scope>
    <source>
        <strain evidence="1">01-14</strain>
        <tissue evidence="1">Leaf</tissue>
    </source>
</reference>
<proteinExistence type="predicted"/>
<sequence length="70" mass="7702">MLSMLTASDNRGRPLYQANDVIPFQLKHGPKIFPQSHEITQKVKGLMGPEYGGQVSEILTSRDTGISKTS</sequence>
<organism evidence="1 2">
    <name type="scientific">Citrus x changshan-huyou</name>
    <dbReference type="NCBI Taxonomy" id="2935761"/>
    <lineage>
        <taxon>Eukaryota</taxon>
        <taxon>Viridiplantae</taxon>
        <taxon>Streptophyta</taxon>
        <taxon>Embryophyta</taxon>
        <taxon>Tracheophyta</taxon>
        <taxon>Spermatophyta</taxon>
        <taxon>Magnoliopsida</taxon>
        <taxon>eudicotyledons</taxon>
        <taxon>Gunneridae</taxon>
        <taxon>Pentapetalae</taxon>
        <taxon>rosids</taxon>
        <taxon>malvids</taxon>
        <taxon>Sapindales</taxon>
        <taxon>Rutaceae</taxon>
        <taxon>Aurantioideae</taxon>
        <taxon>Citrus</taxon>
    </lineage>
</organism>
<accession>A0AAP0MWG2</accession>
<protein>
    <submittedName>
        <fullName evidence="1">Uncharacterized protein</fullName>
    </submittedName>
</protein>
<name>A0AAP0MWG2_9ROSI</name>
<dbReference type="AlphaFoldDB" id="A0AAP0MWG2"/>
<evidence type="ECO:0000313" key="1">
    <source>
        <dbReference type="EMBL" id="KAK9228272.1"/>
    </source>
</evidence>